<feature type="domain" description="Cytochrome c7-like" evidence="1">
    <location>
        <begin position="128"/>
        <end position="206"/>
    </location>
</feature>
<proteinExistence type="predicted"/>
<dbReference type="InterPro" id="IPR036280">
    <property type="entry name" value="Multihaem_cyt_sf"/>
</dbReference>
<dbReference type="KEGG" id="fll:EI427_16935"/>
<dbReference type="Pfam" id="PF14522">
    <property type="entry name" value="Cytochrome_C7"/>
    <property type="match status" value="1"/>
</dbReference>
<dbReference type="Gene3D" id="3.90.10.10">
    <property type="entry name" value="Cytochrome C3"/>
    <property type="match status" value="1"/>
</dbReference>
<evidence type="ECO:0000313" key="2">
    <source>
        <dbReference type="EMBL" id="AZQ63851.1"/>
    </source>
</evidence>
<dbReference type="SUPFAM" id="SSF48695">
    <property type="entry name" value="Multiheme cytochromes"/>
    <property type="match status" value="1"/>
</dbReference>
<dbReference type="RefSeq" id="WP_126616963.1">
    <property type="nucleotide sequence ID" value="NZ_CP034562.1"/>
</dbReference>
<evidence type="ECO:0000313" key="3">
    <source>
        <dbReference type="Proteomes" id="UP000267268"/>
    </source>
</evidence>
<keyword evidence="3" id="KW-1185">Reference proteome</keyword>
<sequence>MNKLVIVLFSLIIVAVVMVNLSITEAKKRASLTEEVATPSTRETSEEYLFRRSKEGIDFKAMPNDPVHAEHKKEYYQRRAYEGAPPQIPHPLLSKKGIGDKSCLQCHENGGYVAAFKAYAPATPHPELISCRQCHVPITTKKLFKKTNWKRTQPTHVDNRALVTSPPTIPHGLQNRTDCLSCHAGSGGLVDIRSTHTERANCMQCHVPNQAKLEGINQTWKRKAQ</sequence>
<evidence type="ECO:0000259" key="1">
    <source>
        <dbReference type="Pfam" id="PF14522"/>
    </source>
</evidence>
<accession>A0A3Q9FQU0</accession>
<dbReference type="Proteomes" id="UP000267268">
    <property type="component" value="Chromosome 1"/>
</dbReference>
<dbReference type="EMBL" id="CP034562">
    <property type="protein sequence ID" value="AZQ63851.1"/>
    <property type="molecule type" value="Genomic_DNA"/>
</dbReference>
<name>A0A3Q9FQU0_9BACT</name>
<gene>
    <name evidence="2" type="ORF">EI427_16935</name>
</gene>
<dbReference type="AlphaFoldDB" id="A0A3Q9FQU0"/>
<reference evidence="2 3" key="1">
    <citation type="submission" date="2018-12" db="EMBL/GenBank/DDBJ databases">
        <title>Flammeovirga pectinis sp. nov., isolated from the gut of the Korean scallop, Patinopecten yessoensis.</title>
        <authorList>
            <person name="Bae J.-W."/>
            <person name="Jeong Y.-S."/>
            <person name="Kang W."/>
        </authorList>
    </citation>
    <scope>NUCLEOTIDE SEQUENCE [LARGE SCALE GENOMIC DNA]</scope>
    <source>
        <strain evidence="2 3">L12M1</strain>
    </source>
</reference>
<protein>
    <submittedName>
        <fullName evidence="2">Cytochrome C</fullName>
    </submittedName>
</protein>
<dbReference type="InterPro" id="IPR029467">
    <property type="entry name" value="Cyt_c7-like"/>
</dbReference>
<dbReference type="OrthoDB" id="269685at2"/>
<organism evidence="2 3">
    <name type="scientific">Flammeovirga pectinis</name>
    <dbReference type="NCBI Taxonomy" id="2494373"/>
    <lineage>
        <taxon>Bacteria</taxon>
        <taxon>Pseudomonadati</taxon>
        <taxon>Bacteroidota</taxon>
        <taxon>Cytophagia</taxon>
        <taxon>Cytophagales</taxon>
        <taxon>Flammeovirgaceae</taxon>
        <taxon>Flammeovirga</taxon>
    </lineage>
</organism>